<keyword evidence="6" id="KW-0819">tRNA processing</keyword>
<dbReference type="InterPro" id="IPR050156">
    <property type="entry name" value="TC-AMP_synthase_SUA5"/>
</dbReference>
<dbReference type="PROSITE" id="PS51163">
    <property type="entry name" value="YRDC"/>
    <property type="match status" value="1"/>
</dbReference>
<comment type="catalytic activity">
    <reaction evidence="11">
        <text>L-threonine + hydrogencarbonate + ATP = L-threonylcarbamoyladenylate + diphosphate + H2O</text>
        <dbReference type="Rhea" id="RHEA:36407"/>
        <dbReference type="ChEBI" id="CHEBI:15377"/>
        <dbReference type="ChEBI" id="CHEBI:17544"/>
        <dbReference type="ChEBI" id="CHEBI:30616"/>
        <dbReference type="ChEBI" id="CHEBI:33019"/>
        <dbReference type="ChEBI" id="CHEBI:57926"/>
        <dbReference type="ChEBI" id="CHEBI:73682"/>
        <dbReference type="EC" id="2.7.7.87"/>
    </reaction>
</comment>
<comment type="subcellular location">
    <subcellularLocation>
        <location evidence="1">Cytoplasm</location>
    </subcellularLocation>
</comment>
<evidence type="ECO:0000256" key="11">
    <source>
        <dbReference type="ARBA" id="ARBA00048366"/>
    </source>
</evidence>
<dbReference type="NCBIfam" id="TIGR00057">
    <property type="entry name" value="L-threonylcarbamoyladenylate synthase"/>
    <property type="match status" value="1"/>
</dbReference>
<evidence type="ECO:0000256" key="9">
    <source>
        <dbReference type="ARBA" id="ARBA00022840"/>
    </source>
</evidence>
<keyword evidence="5" id="KW-0808">Transferase</keyword>
<keyword evidence="4" id="KW-0963">Cytoplasm</keyword>
<name>A0A9D1GBU6_9FIRM</name>
<evidence type="ECO:0000256" key="10">
    <source>
        <dbReference type="ARBA" id="ARBA00029774"/>
    </source>
</evidence>
<sequence length="209" mass="23271">MKRYKQSEIEEIATILKNDGVISVPTDTVYGICARINSSKAYLKLVSVKNRPSDKSFPVLCKDLEQIESIAIVDERVLKLIKAFMPGPLTLVLNKRLDAFSYINNAGARETDELAVRMIPSKFLNELIEKVGSPLFLTSANKSGMDVCRSLDEIEEECPTLDGMVIGDVSFGEASTIVDLTSDDIKIQRQGPISEDEIMKVLKFYNMTI</sequence>
<evidence type="ECO:0000259" key="12">
    <source>
        <dbReference type="PROSITE" id="PS51163"/>
    </source>
</evidence>
<comment type="similarity">
    <text evidence="2">Belongs to the SUA5 family.</text>
</comment>
<reference evidence="13" key="1">
    <citation type="submission" date="2020-10" db="EMBL/GenBank/DDBJ databases">
        <authorList>
            <person name="Gilroy R."/>
        </authorList>
    </citation>
    <scope>NUCLEOTIDE SEQUENCE</scope>
    <source>
        <strain evidence="13">CHK195-26880</strain>
    </source>
</reference>
<dbReference type="PANTHER" id="PTHR17490:SF16">
    <property type="entry name" value="THREONYLCARBAMOYL-AMP SYNTHASE"/>
    <property type="match status" value="1"/>
</dbReference>
<dbReference type="GO" id="GO:0005737">
    <property type="term" value="C:cytoplasm"/>
    <property type="evidence" value="ECO:0007669"/>
    <property type="project" value="UniProtKB-SubCell"/>
</dbReference>
<feature type="domain" description="YrdC-like" evidence="12">
    <location>
        <begin position="6"/>
        <end position="193"/>
    </location>
</feature>
<reference evidence="13" key="2">
    <citation type="journal article" date="2021" name="PeerJ">
        <title>Extensive microbial diversity within the chicken gut microbiome revealed by metagenomics and culture.</title>
        <authorList>
            <person name="Gilroy R."/>
            <person name="Ravi A."/>
            <person name="Getino M."/>
            <person name="Pursley I."/>
            <person name="Horton D.L."/>
            <person name="Alikhan N.F."/>
            <person name="Baker D."/>
            <person name="Gharbi K."/>
            <person name="Hall N."/>
            <person name="Watson M."/>
            <person name="Adriaenssens E.M."/>
            <person name="Foster-Nyarko E."/>
            <person name="Jarju S."/>
            <person name="Secka A."/>
            <person name="Antonio M."/>
            <person name="Oren A."/>
            <person name="Chaudhuri R.R."/>
            <person name="La Ragione R."/>
            <person name="Hildebrand F."/>
            <person name="Pallen M.J."/>
        </authorList>
    </citation>
    <scope>NUCLEOTIDE SEQUENCE</scope>
    <source>
        <strain evidence="13">CHK195-26880</strain>
    </source>
</reference>
<evidence type="ECO:0000256" key="7">
    <source>
        <dbReference type="ARBA" id="ARBA00022695"/>
    </source>
</evidence>
<dbReference type="EC" id="2.7.7.87" evidence="3"/>
<dbReference type="GO" id="GO:0000049">
    <property type="term" value="F:tRNA binding"/>
    <property type="evidence" value="ECO:0007669"/>
    <property type="project" value="TreeGrafter"/>
</dbReference>
<gene>
    <name evidence="13" type="ORF">IAB59_05650</name>
</gene>
<evidence type="ECO:0000256" key="6">
    <source>
        <dbReference type="ARBA" id="ARBA00022694"/>
    </source>
</evidence>
<evidence type="ECO:0000313" key="13">
    <source>
        <dbReference type="EMBL" id="HIT37941.1"/>
    </source>
</evidence>
<dbReference type="Gene3D" id="3.90.870.10">
    <property type="entry name" value="DHBP synthase"/>
    <property type="match status" value="1"/>
</dbReference>
<evidence type="ECO:0000256" key="8">
    <source>
        <dbReference type="ARBA" id="ARBA00022741"/>
    </source>
</evidence>
<keyword evidence="8" id="KW-0547">Nucleotide-binding</keyword>
<dbReference type="InterPro" id="IPR006070">
    <property type="entry name" value="Sua5-like_dom"/>
</dbReference>
<proteinExistence type="inferred from homology"/>
<dbReference type="EMBL" id="DVKQ01000073">
    <property type="protein sequence ID" value="HIT37941.1"/>
    <property type="molecule type" value="Genomic_DNA"/>
</dbReference>
<dbReference type="GO" id="GO:0003725">
    <property type="term" value="F:double-stranded RNA binding"/>
    <property type="evidence" value="ECO:0007669"/>
    <property type="project" value="InterPro"/>
</dbReference>
<evidence type="ECO:0000313" key="14">
    <source>
        <dbReference type="Proteomes" id="UP000886833"/>
    </source>
</evidence>
<dbReference type="AlphaFoldDB" id="A0A9D1GBU6"/>
<evidence type="ECO:0000256" key="4">
    <source>
        <dbReference type="ARBA" id="ARBA00022490"/>
    </source>
</evidence>
<keyword evidence="9" id="KW-0067">ATP-binding</keyword>
<comment type="caution">
    <text evidence="13">The sequence shown here is derived from an EMBL/GenBank/DDBJ whole genome shotgun (WGS) entry which is preliminary data.</text>
</comment>
<evidence type="ECO:0000256" key="5">
    <source>
        <dbReference type="ARBA" id="ARBA00022679"/>
    </source>
</evidence>
<dbReference type="GO" id="GO:0005524">
    <property type="term" value="F:ATP binding"/>
    <property type="evidence" value="ECO:0007669"/>
    <property type="project" value="UniProtKB-KW"/>
</dbReference>
<evidence type="ECO:0000256" key="2">
    <source>
        <dbReference type="ARBA" id="ARBA00007663"/>
    </source>
</evidence>
<protein>
    <recommendedName>
        <fullName evidence="10">L-threonylcarbamoyladenylate synthase</fullName>
        <ecNumber evidence="3">2.7.7.87</ecNumber>
    </recommendedName>
    <alternativeName>
        <fullName evidence="10">L-threonylcarbamoyladenylate synthase</fullName>
    </alternativeName>
</protein>
<evidence type="ECO:0000256" key="3">
    <source>
        <dbReference type="ARBA" id="ARBA00012584"/>
    </source>
</evidence>
<dbReference type="Pfam" id="PF01300">
    <property type="entry name" value="Sua5_yciO_yrdC"/>
    <property type="match status" value="1"/>
</dbReference>
<organism evidence="13 14">
    <name type="scientific">Candidatus Onthousia faecipullorum</name>
    <dbReference type="NCBI Taxonomy" id="2840887"/>
    <lineage>
        <taxon>Bacteria</taxon>
        <taxon>Bacillati</taxon>
        <taxon>Bacillota</taxon>
        <taxon>Bacilli</taxon>
        <taxon>Candidatus Onthousia</taxon>
    </lineage>
</organism>
<dbReference type="GO" id="GO:0006450">
    <property type="term" value="P:regulation of translational fidelity"/>
    <property type="evidence" value="ECO:0007669"/>
    <property type="project" value="TreeGrafter"/>
</dbReference>
<evidence type="ECO:0000256" key="1">
    <source>
        <dbReference type="ARBA" id="ARBA00004496"/>
    </source>
</evidence>
<dbReference type="InterPro" id="IPR017945">
    <property type="entry name" value="DHBP_synth_RibB-like_a/b_dom"/>
</dbReference>
<dbReference type="SUPFAM" id="SSF55821">
    <property type="entry name" value="YrdC/RibB"/>
    <property type="match status" value="1"/>
</dbReference>
<dbReference type="GO" id="GO:0061710">
    <property type="term" value="F:L-threonylcarbamoyladenylate synthase"/>
    <property type="evidence" value="ECO:0007669"/>
    <property type="project" value="UniProtKB-EC"/>
</dbReference>
<dbReference type="GO" id="GO:0008033">
    <property type="term" value="P:tRNA processing"/>
    <property type="evidence" value="ECO:0007669"/>
    <property type="project" value="UniProtKB-KW"/>
</dbReference>
<keyword evidence="7" id="KW-0548">Nucleotidyltransferase</keyword>
<accession>A0A9D1GBU6</accession>
<dbReference type="Proteomes" id="UP000886833">
    <property type="component" value="Unassembled WGS sequence"/>
</dbReference>
<dbReference type="PANTHER" id="PTHR17490">
    <property type="entry name" value="SUA5"/>
    <property type="match status" value="1"/>
</dbReference>